<name>A0A5J5A2L0_9ASTE</name>
<reference evidence="2 3" key="1">
    <citation type="submission" date="2019-09" db="EMBL/GenBank/DDBJ databases">
        <title>A chromosome-level genome assembly of the Chinese tupelo Nyssa sinensis.</title>
        <authorList>
            <person name="Yang X."/>
            <person name="Kang M."/>
            <person name="Yang Y."/>
            <person name="Xiong H."/>
            <person name="Wang M."/>
            <person name="Zhang Z."/>
            <person name="Wang Z."/>
            <person name="Wu H."/>
            <person name="Ma T."/>
            <person name="Liu J."/>
            <person name="Xi Z."/>
        </authorList>
    </citation>
    <scope>NUCLEOTIDE SEQUENCE [LARGE SCALE GENOMIC DNA]</scope>
    <source>
        <strain evidence="2">J267</strain>
        <tissue evidence="2">Leaf</tissue>
    </source>
</reference>
<gene>
    <name evidence="2" type="ORF">F0562_010651</name>
</gene>
<feature type="region of interest" description="Disordered" evidence="1">
    <location>
        <begin position="161"/>
        <end position="180"/>
    </location>
</feature>
<dbReference type="Proteomes" id="UP000325577">
    <property type="component" value="Linkage Group LG4"/>
</dbReference>
<dbReference type="PANTHER" id="PTHR46250:SF15">
    <property type="entry name" value="OS01G0523800 PROTEIN"/>
    <property type="match status" value="1"/>
</dbReference>
<keyword evidence="3" id="KW-1185">Reference proteome</keyword>
<dbReference type="PANTHER" id="PTHR46250">
    <property type="entry name" value="MYB/SANT-LIKE DNA-BINDING DOMAIN PROTEIN-RELATED"/>
    <property type="match status" value="1"/>
</dbReference>
<sequence>MVDGGSWHGCIGNGRGRLSGGSFRGILEKSTGLMLWESARLMAVNPKSVVTGNGSNVGNSLLEMETGSNRQCIGRRDNAEKQTCRVWTRKEEEILLAGLNDLCGSGWKLENGTFRSIIFGKDRATGEIAEGPADAVENLDDEACDESESNVNENLNATEASVTVSQTPNPENAGENRQTGIRKWSRNGDMLVASIGEVAEAFKGFVEDAKKSMLVIATRIGHGADVFASRQMVFGELSTLPNLSTDDIMQAASILVNDSAKIDLIMSLPENF</sequence>
<feature type="compositionally biased region" description="Polar residues" evidence="1">
    <location>
        <begin position="161"/>
        <end position="179"/>
    </location>
</feature>
<protein>
    <submittedName>
        <fullName evidence="2">Uncharacterized protein</fullName>
    </submittedName>
</protein>
<evidence type="ECO:0000313" key="3">
    <source>
        <dbReference type="Proteomes" id="UP000325577"/>
    </source>
</evidence>
<evidence type="ECO:0000313" key="2">
    <source>
        <dbReference type="EMBL" id="KAA8524228.1"/>
    </source>
</evidence>
<dbReference type="OrthoDB" id="913683at2759"/>
<evidence type="ECO:0000256" key="1">
    <source>
        <dbReference type="SAM" id="MobiDB-lite"/>
    </source>
</evidence>
<proteinExistence type="predicted"/>
<organism evidence="2 3">
    <name type="scientific">Nyssa sinensis</name>
    <dbReference type="NCBI Taxonomy" id="561372"/>
    <lineage>
        <taxon>Eukaryota</taxon>
        <taxon>Viridiplantae</taxon>
        <taxon>Streptophyta</taxon>
        <taxon>Embryophyta</taxon>
        <taxon>Tracheophyta</taxon>
        <taxon>Spermatophyta</taxon>
        <taxon>Magnoliopsida</taxon>
        <taxon>eudicotyledons</taxon>
        <taxon>Gunneridae</taxon>
        <taxon>Pentapetalae</taxon>
        <taxon>asterids</taxon>
        <taxon>Cornales</taxon>
        <taxon>Nyssaceae</taxon>
        <taxon>Nyssa</taxon>
    </lineage>
</organism>
<dbReference type="EMBL" id="CM018047">
    <property type="protein sequence ID" value="KAA8524228.1"/>
    <property type="molecule type" value="Genomic_DNA"/>
</dbReference>
<dbReference type="AlphaFoldDB" id="A0A5J5A2L0"/>
<accession>A0A5J5A2L0</accession>